<evidence type="ECO:0000256" key="2">
    <source>
        <dbReference type="ARBA" id="ARBA00023125"/>
    </source>
</evidence>
<dbReference type="Proteomes" id="UP000636956">
    <property type="component" value="Unassembled WGS sequence"/>
</dbReference>
<evidence type="ECO:0000256" key="3">
    <source>
        <dbReference type="ARBA" id="ARBA00023163"/>
    </source>
</evidence>
<dbReference type="RefSeq" id="WP_188743506.1">
    <property type="nucleotide sequence ID" value="NZ_BAABFW010000006.1"/>
</dbReference>
<evidence type="ECO:0000256" key="1">
    <source>
        <dbReference type="ARBA" id="ARBA00023015"/>
    </source>
</evidence>
<dbReference type="InterPro" id="IPR029016">
    <property type="entry name" value="GAF-like_dom_sf"/>
</dbReference>
<dbReference type="SMART" id="SM00346">
    <property type="entry name" value="HTH_ICLR"/>
    <property type="match status" value="1"/>
</dbReference>
<dbReference type="Gene3D" id="1.10.10.10">
    <property type="entry name" value="Winged helix-like DNA-binding domain superfamily/Winged helix DNA-binding domain"/>
    <property type="match status" value="1"/>
</dbReference>
<dbReference type="InterPro" id="IPR036388">
    <property type="entry name" value="WH-like_DNA-bd_sf"/>
</dbReference>
<dbReference type="GO" id="GO:0003677">
    <property type="term" value="F:DNA binding"/>
    <property type="evidence" value="ECO:0007669"/>
    <property type="project" value="UniProtKB-KW"/>
</dbReference>
<keyword evidence="1" id="KW-0805">Transcription regulation</keyword>
<keyword evidence="3" id="KW-0804">Transcription</keyword>
<gene>
    <name evidence="6" type="ORF">GCM10011372_22210</name>
</gene>
<name>A0A917PKZ9_9MICO</name>
<accession>A0A917PKZ9</accession>
<feature type="domain" description="IclR-ED" evidence="5">
    <location>
        <begin position="70"/>
        <end position="247"/>
    </location>
</feature>
<organism evidence="6 7">
    <name type="scientific">Agromyces bauzanensis</name>
    <dbReference type="NCBI Taxonomy" id="1308924"/>
    <lineage>
        <taxon>Bacteria</taxon>
        <taxon>Bacillati</taxon>
        <taxon>Actinomycetota</taxon>
        <taxon>Actinomycetes</taxon>
        <taxon>Micrococcales</taxon>
        <taxon>Microbacteriaceae</taxon>
        <taxon>Agromyces</taxon>
    </lineage>
</organism>
<dbReference type="PROSITE" id="PS51078">
    <property type="entry name" value="ICLR_ED"/>
    <property type="match status" value="1"/>
</dbReference>
<dbReference type="Pfam" id="PF09339">
    <property type="entry name" value="HTH_IclR"/>
    <property type="match status" value="1"/>
</dbReference>
<dbReference type="GO" id="GO:0003700">
    <property type="term" value="F:DNA-binding transcription factor activity"/>
    <property type="evidence" value="ECO:0007669"/>
    <property type="project" value="TreeGrafter"/>
</dbReference>
<keyword evidence="2" id="KW-0238">DNA-binding</keyword>
<comment type="caution">
    <text evidence="6">The sequence shown here is derived from an EMBL/GenBank/DDBJ whole genome shotgun (WGS) entry which is preliminary data.</text>
</comment>
<dbReference type="InterPro" id="IPR036390">
    <property type="entry name" value="WH_DNA-bd_sf"/>
</dbReference>
<dbReference type="EMBL" id="BMMD01000012">
    <property type="protein sequence ID" value="GGJ83435.1"/>
    <property type="molecule type" value="Genomic_DNA"/>
</dbReference>
<dbReference type="Gene3D" id="3.30.450.40">
    <property type="match status" value="1"/>
</dbReference>
<keyword evidence="7" id="KW-1185">Reference proteome</keyword>
<dbReference type="SUPFAM" id="SSF55781">
    <property type="entry name" value="GAF domain-like"/>
    <property type="match status" value="1"/>
</dbReference>
<dbReference type="InterPro" id="IPR014757">
    <property type="entry name" value="Tscrpt_reg_IclR_C"/>
</dbReference>
<reference evidence="6" key="2">
    <citation type="submission" date="2020-09" db="EMBL/GenBank/DDBJ databases">
        <authorList>
            <person name="Sun Q."/>
            <person name="Zhou Y."/>
        </authorList>
    </citation>
    <scope>NUCLEOTIDE SEQUENCE</scope>
    <source>
        <strain evidence="6">CGMCC 1.8984</strain>
    </source>
</reference>
<dbReference type="InterPro" id="IPR050707">
    <property type="entry name" value="HTH_MetabolicPath_Reg"/>
</dbReference>
<feature type="domain" description="HTH iclR-type" evidence="4">
    <location>
        <begin position="6"/>
        <end position="69"/>
    </location>
</feature>
<protein>
    <submittedName>
        <fullName evidence="6">IclR family transcriptional regulator</fullName>
    </submittedName>
</protein>
<sequence length="250" mass="27647">MAVERVSSLDKALNVLLTLRDDGTSAHAVGDIARATNLDKAQVSRYLQTFSRYGLVERLPGRQGYRLGWGIVALSQQAFMSRVLTMVGSHIRALCRSLEESVFFSVREGDHAVTLTSAEPERRLYSRSWNGRPFSLVGSGVGYVLLAECRDEELRQIWEADSGSHSWERVRSGVDQAREQGFVIVRDEFSEGISAAAFPLRFERNGQATLVGALSVSAPSERFERHCDAIVSELRDAAARLRTAISADPT</sequence>
<evidence type="ECO:0000313" key="6">
    <source>
        <dbReference type="EMBL" id="GGJ83435.1"/>
    </source>
</evidence>
<dbReference type="PANTHER" id="PTHR30136:SF24">
    <property type="entry name" value="HTH-TYPE TRANSCRIPTIONAL REPRESSOR ALLR"/>
    <property type="match status" value="1"/>
</dbReference>
<dbReference type="AlphaFoldDB" id="A0A917PKZ9"/>
<dbReference type="PANTHER" id="PTHR30136">
    <property type="entry name" value="HELIX-TURN-HELIX TRANSCRIPTIONAL REGULATOR, ICLR FAMILY"/>
    <property type="match status" value="1"/>
</dbReference>
<proteinExistence type="predicted"/>
<dbReference type="InterPro" id="IPR005471">
    <property type="entry name" value="Tscrpt_reg_IclR_N"/>
</dbReference>
<dbReference type="Pfam" id="PF01614">
    <property type="entry name" value="IclR_C"/>
    <property type="match status" value="1"/>
</dbReference>
<reference evidence="6" key="1">
    <citation type="journal article" date="2014" name="Int. J. Syst. Evol. Microbiol.">
        <title>Complete genome sequence of Corynebacterium casei LMG S-19264T (=DSM 44701T), isolated from a smear-ripened cheese.</title>
        <authorList>
            <consortium name="US DOE Joint Genome Institute (JGI-PGF)"/>
            <person name="Walter F."/>
            <person name="Albersmeier A."/>
            <person name="Kalinowski J."/>
            <person name="Ruckert C."/>
        </authorList>
    </citation>
    <scope>NUCLEOTIDE SEQUENCE</scope>
    <source>
        <strain evidence="6">CGMCC 1.8984</strain>
    </source>
</reference>
<dbReference type="GO" id="GO:0045892">
    <property type="term" value="P:negative regulation of DNA-templated transcription"/>
    <property type="evidence" value="ECO:0007669"/>
    <property type="project" value="TreeGrafter"/>
</dbReference>
<dbReference type="PROSITE" id="PS51077">
    <property type="entry name" value="HTH_ICLR"/>
    <property type="match status" value="1"/>
</dbReference>
<dbReference type="SUPFAM" id="SSF46785">
    <property type="entry name" value="Winged helix' DNA-binding domain"/>
    <property type="match status" value="1"/>
</dbReference>
<evidence type="ECO:0000313" key="7">
    <source>
        <dbReference type="Proteomes" id="UP000636956"/>
    </source>
</evidence>
<evidence type="ECO:0000259" key="5">
    <source>
        <dbReference type="PROSITE" id="PS51078"/>
    </source>
</evidence>
<evidence type="ECO:0000259" key="4">
    <source>
        <dbReference type="PROSITE" id="PS51077"/>
    </source>
</evidence>